<sequence length="548" mass="59734">MTTDRIALVTGATGYIGGRLVPRLLEAGWKVRVLVRSPQKLADVPWGSKVEIVQGDLSDHESLESQGVFDGVDVLYYLVHSMGGKGSFDGTELSSARNVAELALKADVKRIVYLGGLHPKGQSLSRHLRSRAAVGSILLQSGVPTVALQAGVVIGSGSTSFEMIRHLTEVLPYMPAPKWVRNFIQPIAVRDVLHYLLGAAEIPDSLNRTFDIGGPDVLRYGQMMNGYAVEAGLNQRPIAPLPVLTPWLASQWVNLVSPIPRNLAVPIIESLQFECVAQEQDIKAYIPDPEGGLTGYRRAVRLALGKMRDGQVETSWQDTVVQGAPSDNLPSDPDWAGHTVYTDVQVRQTDARPGDLWRVIEGIGGDNGWYSFPLAWGVRGWMDKLVGGVGLRRGRRNPDHLHTGDALDFWRVERIKRGTFLRLRAEMKVPGLAWLELTVSPRAGGGSRYTQRAVFFPRGLGGRLYWYSILPFHGFIFPGMANHITETAVREAERRNEHPGPTKKVPAEKADLAPAAGATGAETEGSTDSSYPADSADSTGRADSADTL</sequence>
<feature type="compositionally biased region" description="Basic and acidic residues" evidence="1">
    <location>
        <begin position="489"/>
        <end position="511"/>
    </location>
</feature>
<organism evidence="3 4">
    <name type="scientific">Subtercola boreus</name>
    <dbReference type="NCBI Taxonomy" id="120213"/>
    <lineage>
        <taxon>Bacteria</taxon>
        <taxon>Bacillati</taxon>
        <taxon>Actinomycetota</taxon>
        <taxon>Actinomycetes</taxon>
        <taxon>Micrococcales</taxon>
        <taxon>Microbacteriaceae</taxon>
        <taxon>Subtercola</taxon>
    </lineage>
</organism>
<feature type="compositionally biased region" description="Polar residues" evidence="1">
    <location>
        <begin position="526"/>
        <end position="538"/>
    </location>
</feature>
<name>A0A3E0VQI4_9MICO</name>
<dbReference type="Pfam" id="PF11066">
    <property type="entry name" value="DUF2867"/>
    <property type="match status" value="1"/>
</dbReference>
<protein>
    <submittedName>
        <fullName evidence="3">NAD(P)-dependent oxidoreductase</fullName>
    </submittedName>
</protein>
<dbReference type="InterPro" id="IPR021295">
    <property type="entry name" value="DUF2867"/>
</dbReference>
<proteinExistence type="predicted"/>
<dbReference type="Gene3D" id="3.40.50.720">
    <property type="entry name" value="NAD(P)-binding Rossmann-like Domain"/>
    <property type="match status" value="1"/>
</dbReference>
<dbReference type="Pfam" id="PF13460">
    <property type="entry name" value="NAD_binding_10"/>
    <property type="match status" value="1"/>
</dbReference>
<dbReference type="SUPFAM" id="SSF51735">
    <property type="entry name" value="NAD(P)-binding Rossmann-fold domains"/>
    <property type="match status" value="1"/>
</dbReference>
<dbReference type="Proteomes" id="UP000256709">
    <property type="component" value="Unassembled WGS sequence"/>
</dbReference>
<accession>A0A3E0VQI4</accession>
<dbReference type="GO" id="GO:0004029">
    <property type="term" value="F:aldehyde dehydrogenase (NAD+) activity"/>
    <property type="evidence" value="ECO:0007669"/>
    <property type="project" value="TreeGrafter"/>
</dbReference>
<evidence type="ECO:0000313" key="3">
    <source>
        <dbReference type="EMBL" id="RFA11889.1"/>
    </source>
</evidence>
<dbReference type="EMBL" id="NBXA01000022">
    <property type="protein sequence ID" value="RFA11889.1"/>
    <property type="molecule type" value="Genomic_DNA"/>
</dbReference>
<gene>
    <name evidence="3" type="ORF">B7R21_11110</name>
</gene>
<dbReference type="RefSeq" id="WP_116283330.1">
    <property type="nucleotide sequence ID" value="NZ_NBXA01000022.1"/>
</dbReference>
<dbReference type="InterPro" id="IPR051783">
    <property type="entry name" value="NAD(P)-dependent_oxidoreduct"/>
</dbReference>
<dbReference type="PANTHER" id="PTHR48079">
    <property type="entry name" value="PROTEIN YEEZ"/>
    <property type="match status" value="1"/>
</dbReference>
<comment type="caution">
    <text evidence="3">The sequence shown here is derived from an EMBL/GenBank/DDBJ whole genome shotgun (WGS) entry which is preliminary data.</text>
</comment>
<feature type="compositionally biased region" description="Low complexity" evidence="1">
    <location>
        <begin position="515"/>
        <end position="524"/>
    </location>
</feature>
<evidence type="ECO:0000259" key="2">
    <source>
        <dbReference type="Pfam" id="PF13460"/>
    </source>
</evidence>
<reference evidence="3 4" key="1">
    <citation type="submission" date="2017-04" db="EMBL/GenBank/DDBJ databases">
        <title>Comparative genome analysis of Subtercola boreus.</title>
        <authorList>
            <person name="Cho Y.-J."/>
            <person name="Cho A."/>
            <person name="Kim O.-S."/>
            <person name="Lee J.-I."/>
        </authorList>
    </citation>
    <scope>NUCLEOTIDE SEQUENCE [LARGE SCALE GENOMIC DNA]</scope>
    <source>
        <strain evidence="3 4">P27444</strain>
    </source>
</reference>
<dbReference type="AlphaFoldDB" id="A0A3E0VQI4"/>
<feature type="domain" description="NAD(P)-binding" evidence="2">
    <location>
        <begin position="11"/>
        <end position="118"/>
    </location>
</feature>
<dbReference type="OrthoDB" id="9774199at2"/>
<evidence type="ECO:0000313" key="4">
    <source>
        <dbReference type="Proteomes" id="UP000256709"/>
    </source>
</evidence>
<feature type="region of interest" description="Disordered" evidence="1">
    <location>
        <begin position="489"/>
        <end position="548"/>
    </location>
</feature>
<dbReference type="InterPro" id="IPR016040">
    <property type="entry name" value="NAD(P)-bd_dom"/>
</dbReference>
<dbReference type="InterPro" id="IPR036291">
    <property type="entry name" value="NAD(P)-bd_dom_sf"/>
</dbReference>
<dbReference type="PANTHER" id="PTHR48079:SF6">
    <property type="entry name" value="NAD(P)-BINDING DOMAIN-CONTAINING PROTEIN-RELATED"/>
    <property type="match status" value="1"/>
</dbReference>
<evidence type="ECO:0000256" key="1">
    <source>
        <dbReference type="SAM" id="MobiDB-lite"/>
    </source>
</evidence>
<dbReference type="GO" id="GO:0005737">
    <property type="term" value="C:cytoplasm"/>
    <property type="evidence" value="ECO:0007669"/>
    <property type="project" value="TreeGrafter"/>
</dbReference>